<dbReference type="RefSeq" id="WP_246037355.1">
    <property type="nucleotide sequence ID" value="NZ_RJKM01000001.1"/>
</dbReference>
<organism evidence="4 5">
    <name type="scientific">Saccharothrix texasensis</name>
    <dbReference type="NCBI Taxonomy" id="103734"/>
    <lineage>
        <taxon>Bacteria</taxon>
        <taxon>Bacillati</taxon>
        <taxon>Actinomycetota</taxon>
        <taxon>Actinomycetes</taxon>
        <taxon>Pseudonocardiales</taxon>
        <taxon>Pseudonocardiaceae</taxon>
        <taxon>Saccharothrix</taxon>
    </lineage>
</organism>
<feature type="transmembrane region" description="Helical" evidence="2">
    <location>
        <begin position="115"/>
        <end position="132"/>
    </location>
</feature>
<evidence type="ECO:0000256" key="2">
    <source>
        <dbReference type="SAM" id="Phobius"/>
    </source>
</evidence>
<feature type="domain" description="DUF1468" evidence="3">
    <location>
        <begin position="41"/>
        <end position="183"/>
    </location>
</feature>
<evidence type="ECO:0000313" key="5">
    <source>
        <dbReference type="Proteomes" id="UP000268727"/>
    </source>
</evidence>
<dbReference type="EMBL" id="RJKM01000001">
    <property type="protein sequence ID" value="ROP35293.1"/>
    <property type="molecule type" value="Genomic_DNA"/>
</dbReference>
<keyword evidence="5" id="KW-1185">Reference proteome</keyword>
<keyword evidence="2" id="KW-0472">Membrane</keyword>
<feature type="transmembrane region" description="Helical" evidence="2">
    <location>
        <begin position="164"/>
        <end position="187"/>
    </location>
</feature>
<sequence>MTAPDPTAPDPTAPDPTAPGPASRDGVSAGVSRSARAEEYVFGALVAALGVFTLVDATSIAVRGSTGTVGPRAFPYAVGVLLLVTGVAAIVATARGRLGAAQDAEDVDAAVRTDWATVVKLVAVLVAHLALIDVAGWPVAAAVLFFGAAWTLGAVWWKALLVAVALALVVQVLFASGLGLSLPAGVFEGVPLLDG</sequence>
<dbReference type="AlphaFoldDB" id="A0A3N1GY86"/>
<accession>A0A3N1GY86</accession>
<name>A0A3N1GY86_9PSEU</name>
<keyword evidence="2" id="KW-0812">Transmembrane</keyword>
<reference evidence="4 5" key="1">
    <citation type="submission" date="2018-11" db="EMBL/GenBank/DDBJ databases">
        <title>Sequencing the genomes of 1000 actinobacteria strains.</title>
        <authorList>
            <person name="Klenk H.-P."/>
        </authorList>
    </citation>
    <scope>NUCLEOTIDE SEQUENCE [LARGE SCALE GENOMIC DNA]</scope>
    <source>
        <strain evidence="4 5">DSM 44231</strain>
    </source>
</reference>
<feature type="compositionally biased region" description="Pro residues" evidence="1">
    <location>
        <begin position="1"/>
        <end position="19"/>
    </location>
</feature>
<feature type="transmembrane region" description="Helical" evidence="2">
    <location>
        <begin position="74"/>
        <end position="94"/>
    </location>
</feature>
<dbReference type="InterPro" id="IPR009936">
    <property type="entry name" value="DUF1468"/>
</dbReference>
<evidence type="ECO:0000256" key="1">
    <source>
        <dbReference type="SAM" id="MobiDB-lite"/>
    </source>
</evidence>
<dbReference type="Proteomes" id="UP000268727">
    <property type="component" value="Unassembled WGS sequence"/>
</dbReference>
<comment type="caution">
    <text evidence="4">The sequence shown here is derived from an EMBL/GenBank/DDBJ whole genome shotgun (WGS) entry which is preliminary data.</text>
</comment>
<dbReference type="Pfam" id="PF07331">
    <property type="entry name" value="TctB"/>
    <property type="match status" value="1"/>
</dbReference>
<feature type="region of interest" description="Disordered" evidence="1">
    <location>
        <begin position="1"/>
        <end position="29"/>
    </location>
</feature>
<proteinExistence type="predicted"/>
<evidence type="ECO:0000313" key="4">
    <source>
        <dbReference type="EMBL" id="ROP35293.1"/>
    </source>
</evidence>
<feature type="transmembrane region" description="Helical" evidence="2">
    <location>
        <begin position="138"/>
        <end position="157"/>
    </location>
</feature>
<gene>
    <name evidence="4" type="ORF">EDD40_0516</name>
</gene>
<evidence type="ECO:0000259" key="3">
    <source>
        <dbReference type="Pfam" id="PF07331"/>
    </source>
</evidence>
<feature type="transmembrane region" description="Helical" evidence="2">
    <location>
        <begin position="40"/>
        <end position="62"/>
    </location>
</feature>
<keyword evidence="2" id="KW-1133">Transmembrane helix</keyword>
<protein>
    <submittedName>
        <fullName evidence="4">Putative tricarboxylic transport membrane protein</fullName>
    </submittedName>
</protein>